<dbReference type="Proteomes" id="UP000263094">
    <property type="component" value="Unassembled WGS sequence"/>
</dbReference>
<dbReference type="Pfam" id="PF18096">
    <property type="entry name" value="Thump_like"/>
    <property type="match status" value="1"/>
</dbReference>
<dbReference type="AlphaFoldDB" id="A0A372MA52"/>
<protein>
    <recommendedName>
        <fullName evidence="2">THUMP-like domain-containing protein</fullName>
    </recommendedName>
</protein>
<feature type="domain" description="THUMP-like" evidence="2">
    <location>
        <begin position="717"/>
        <end position="789"/>
    </location>
</feature>
<gene>
    <name evidence="3" type="ORF">DY218_04990</name>
</gene>
<feature type="compositionally biased region" description="Low complexity" evidence="1">
    <location>
        <begin position="12"/>
        <end position="23"/>
    </location>
</feature>
<dbReference type="CDD" id="cd02440">
    <property type="entry name" value="AdoMet_MTases"/>
    <property type="match status" value="1"/>
</dbReference>
<dbReference type="EMBL" id="QUAK01000025">
    <property type="protein sequence ID" value="RFU87796.1"/>
    <property type="molecule type" value="Genomic_DNA"/>
</dbReference>
<dbReference type="OrthoDB" id="9810570at2"/>
<proteinExistence type="predicted"/>
<comment type="caution">
    <text evidence="3">The sequence shown here is derived from an EMBL/GenBank/DDBJ whole genome shotgun (WGS) entry which is preliminary data.</text>
</comment>
<keyword evidence="4" id="KW-1185">Reference proteome</keyword>
<accession>A0A372MA52</accession>
<evidence type="ECO:0000313" key="4">
    <source>
        <dbReference type="Proteomes" id="UP000263094"/>
    </source>
</evidence>
<dbReference type="PANTHER" id="PTHR14741:SF32">
    <property type="entry name" value="TRIMETHYLGUANOSINE SYNTHASE"/>
    <property type="match status" value="1"/>
</dbReference>
<evidence type="ECO:0000256" key="1">
    <source>
        <dbReference type="SAM" id="MobiDB-lite"/>
    </source>
</evidence>
<dbReference type="InterPro" id="IPR029063">
    <property type="entry name" value="SAM-dependent_MTases_sf"/>
</dbReference>
<feature type="compositionally biased region" description="Basic and acidic residues" evidence="1">
    <location>
        <begin position="312"/>
        <end position="323"/>
    </location>
</feature>
<dbReference type="Gene3D" id="3.40.50.150">
    <property type="entry name" value="Vaccinia Virus protein VP39"/>
    <property type="match status" value="1"/>
</dbReference>
<dbReference type="PANTHER" id="PTHR14741">
    <property type="entry name" value="S-ADENOSYLMETHIONINE-DEPENDENT METHYLTRANSFERASE RELATED"/>
    <property type="match status" value="1"/>
</dbReference>
<evidence type="ECO:0000313" key="3">
    <source>
        <dbReference type="EMBL" id="RFU87796.1"/>
    </source>
</evidence>
<feature type="region of interest" description="Disordered" evidence="1">
    <location>
        <begin position="1"/>
        <end position="24"/>
    </location>
</feature>
<dbReference type="GO" id="GO:0036261">
    <property type="term" value="P:7-methylguanosine cap hypermethylation"/>
    <property type="evidence" value="ECO:0007669"/>
    <property type="project" value="InterPro"/>
</dbReference>
<dbReference type="InterPro" id="IPR041497">
    <property type="entry name" value="Thump-like"/>
</dbReference>
<dbReference type="GO" id="GO:0008168">
    <property type="term" value="F:methyltransferase activity"/>
    <property type="evidence" value="ECO:0007669"/>
    <property type="project" value="InterPro"/>
</dbReference>
<reference evidence="3 4" key="1">
    <citation type="submission" date="2018-08" db="EMBL/GenBank/DDBJ databases">
        <title>Isolation, diversity and antifungal activity of Actinobacteria from wheat.</title>
        <authorList>
            <person name="Han C."/>
        </authorList>
    </citation>
    <scope>NUCLEOTIDE SEQUENCE [LARGE SCALE GENOMIC DNA]</scope>
    <source>
        <strain evidence="3 4">NEAU-YY421</strain>
    </source>
</reference>
<organism evidence="3 4">
    <name type="scientific">Streptomyces triticagri</name>
    <dbReference type="NCBI Taxonomy" id="2293568"/>
    <lineage>
        <taxon>Bacteria</taxon>
        <taxon>Bacillati</taxon>
        <taxon>Actinomycetota</taxon>
        <taxon>Actinomycetes</taxon>
        <taxon>Kitasatosporales</taxon>
        <taxon>Streptomycetaceae</taxon>
        <taxon>Streptomyces</taxon>
    </lineage>
</organism>
<dbReference type="SUPFAM" id="SSF53335">
    <property type="entry name" value="S-adenosyl-L-methionine-dependent methyltransferases"/>
    <property type="match status" value="1"/>
</dbReference>
<sequence length="790" mass="82261">MGSTDSAHPVRTSAPAASTPASSRYARVTAGLRRGSQIVLEAGDGVALVGDRLQEVADHRGHAALPLLLAAEVGEDDVARVQVAVPFAPVHALVEGLGVPERDGRDAAGLGGAQGVLVVVAERRAEQRRAFAVLLLDDVLHSADLPLLLLVREAGQIAVVEGVVVQDDSAVLHLPEVAVVVLDLVVGEERGVRDLQFAHHPEELRVLLGAVVDRQEDDLVLGGDRRIDGREVLLVVDLEALAGGERGLLRRGLGGLQGRLGDAPALGRGDSGGLGCDPLLRLGGGAVGGLLAGGGRSGLLLGVAARAAGREGSCRDHGGERLDGQGPTVGAGAGPSVEVEGAGTSTGADAGTGAGRLPFSTAFFVLSYKLHGVGSCQWRPPGPGRHRRPHCTIHRLADNERVNDLDSFAALLTDEGAGLLAELRDHAAADELALATRLRRDHPAELVSAALGQARLRQRAAAKFGAEDAARMYFTPNGVEQATRTTVAEHRARRFAELGTGSVADLCCGIGGDAIALARAGIRVLAVDRDPLTCAVAQANAEALGLAELIEVRCDDVTAVDTGAWDAVFVDPARRGGRGRIFDPEAYSPPLSWAIDAARRARCAALKIAPGVPHELVPAEAEAEWISDGGEVKEAVFWFGTTPGAVRATLLPSGDALAGTGLPNPPVRPVGRYLYEPGGAVVRAHLVAEVAASVGGGLIDPMIAYVTSDALHATPFATAYEITDQLPFNVKRLKALLRERAVGVLTVKKRGSPMEPEELRRRMKLKGPNAATVFLTRVEDAPTMLVGRPV</sequence>
<dbReference type="InterPro" id="IPR019012">
    <property type="entry name" value="RNA_cap_Gua-N2-MeTrfase"/>
</dbReference>
<dbReference type="Pfam" id="PF09445">
    <property type="entry name" value="Methyltransf_15"/>
    <property type="match status" value="1"/>
</dbReference>
<evidence type="ECO:0000259" key="2">
    <source>
        <dbReference type="Pfam" id="PF18096"/>
    </source>
</evidence>
<name>A0A372MA52_9ACTN</name>
<feature type="region of interest" description="Disordered" evidence="1">
    <location>
        <begin position="312"/>
        <end position="349"/>
    </location>
</feature>